<feature type="region of interest" description="Disordered" evidence="2">
    <location>
        <begin position="703"/>
        <end position="759"/>
    </location>
</feature>
<feature type="compositionally biased region" description="Basic and acidic residues" evidence="2">
    <location>
        <begin position="732"/>
        <end position="743"/>
    </location>
</feature>
<keyword evidence="1" id="KW-0539">Nucleus</keyword>
<dbReference type="PROSITE" id="PS51667">
    <property type="entry name" value="WRC"/>
    <property type="match status" value="1"/>
</dbReference>
<accession>A9U4F1</accession>
<dbReference type="AlphaFoldDB" id="A9U4F1"/>
<dbReference type="EMBL" id="DS545384">
    <property type="protein sequence ID" value="EDQ49451.1"/>
    <property type="molecule type" value="Genomic_DNA"/>
</dbReference>
<proteinExistence type="predicted"/>
<sequence>MDPYAASIAGIRIKRSMICGATCNNVIVVEMRWNGIQLRLRNDPARLIADVGVSERGTMSGDRKINAPSYTCVYFCGMAGKLKGARHGSDNGANPEKVHVFCWSRNAQRDAESEGRAWPSLIKVHWVSRKWRQDLFCARLKARVKHMQGGVPHCAADNLVCDEARVDGVLSPSRAKLSRDRPRNREHSKKMRIRKLSRQLPACRDSFLPCVFQDGGCNKRVDLEVRNGGTSFSEIAGVMDFREQLVVSAMAPRIIDHAISDLDAIDISRMSEVMQSGQLQQRHVQDIPEWVPWTKVQDQYKCKLPGRRQSDTLICRSERLNFVEKAQEALVHGLSSSPSMDREFTNVDQMHQCDRALYSGSYMQDDEEEEDDDGNPSRHYVRRNGIRDGRDGVTPIQSEENTPGEDKIAAIPKIDLCVNDQLLNSQKKTNFRSPEIARNANLPRSAIPCISNEDGDHPSMEPEGSLLHSLYLQLLAAGREGMSLRGLFSSFATQTSLPRLAHNWREQVKAHLKNGPYFEEVKGRYLLCEFLVQPSSKRSSKRKQFCESPGVQTRRKAFQKTFETNLCESATDFQKQQHEDSGGLVAPSPSMPTESTESDLDRAGPTHAKSKSVPNRSFKSRKSRTGDEDLQIQRNIRFRGAIPGSLKAMQARIIAETGVQDGIRCARKDGSNDSSKWQCPMMAMEGHTLCEHHSFLNERKRARCAKARKHHGDSFTGKSRKSRKTKPAASEAPRKDYTMHDVHSPSTPEPELSKSDDDDLAGLDEVASQALLTMKRDILAVDILTQEKLACTPNPNSTGTEVGKARLVNDEPNRASSKLNVGQFFARSPTGRFIAAKKTAVKIPAHSVETETSLEKSNSPSIRPPAIPPLPAFYGARRKTVKNRSLLSIN</sequence>
<evidence type="ECO:0000313" key="4">
    <source>
        <dbReference type="EMBL" id="EDQ49451.1"/>
    </source>
</evidence>
<gene>
    <name evidence="4" type="ORF">PHYPADRAFT_101954</name>
</gene>
<feature type="region of interest" description="Disordered" evidence="2">
    <location>
        <begin position="573"/>
        <end position="631"/>
    </location>
</feature>
<evidence type="ECO:0000259" key="3">
    <source>
        <dbReference type="PROSITE" id="PS51667"/>
    </source>
</evidence>
<dbReference type="InterPro" id="IPR014977">
    <property type="entry name" value="WRC_dom"/>
</dbReference>
<reference evidence="4" key="1">
    <citation type="journal article" date="2008" name="Science">
        <title>The Physcomitrella genome reveals evolutionary insights into the conquest of land by plants.</title>
        <authorList>
            <person name="Rensing S."/>
            <person name="Lang D."/>
            <person name="Zimmer A."/>
            <person name="Terry A."/>
            <person name="Salamov A."/>
            <person name="Shapiro H."/>
            <person name="Nishiyama T."/>
            <person name="Perroud P.-F."/>
            <person name="Lindquist E."/>
            <person name="Kamisugi Y."/>
            <person name="Tanahashi T."/>
            <person name="Sakakibara K."/>
            <person name="Fujita T."/>
            <person name="Oishi K."/>
            <person name="Shin-I T."/>
            <person name="Kuroki Y."/>
            <person name="Toyoda A."/>
            <person name="Suzuki Y."/>
            <person name="Hashimoto A."/>
            <person name="Yamaguchi K."/>
            <person name="Sugano A."/>
            <person name="Kohara Y."/>
            <person name="Fujiyama A."/>
            <person name="Anterola A."/>
            <person name="Aoki S."/>
            <person name="Ashton N."/>
            <person name="Barbazuk W.B."/>
            <person name="Barker E."/>
            <person name="Bennetzen J."/>
            <person name="Bezanilla M."/>
            <person name="Blankenship R."/>
            <person name="Cho S.H."/>
            <person name="Dutcher S."/>
            <person name="Estelle M."/>
            <person name="Fawcett J.A."/>
            <person name="Gundlach H."/>
            <person name="Hanada K."/>
            <person name="Heyl A."/>
            <person name="Hicks K.A."/>
            <person name="Hugh J."/>
            <person name="Lohr M."/>
            <person name="Mayer K."/>
            <person name="Melkozernov A."/>
            <person name="Murata T."/>
            <person name="Nelson D."/>
            <person name="Pils B."/>
            <person name="Prigge M."/>
            <person name="Reiss B."/>
            <person name="Renner T."/>
            <person name="Rombauts S."/>
            <person name="Rushton P."/>
            <person name="Sanderfoot A."/>
            <person name="Schween G."/>
            <person name="Shiu S.-H."/>
            <person name="Stueber K."/>
            <person name="Theodoulou F.L."/>
            <person name="Tu H."/>
            <person name="Van de Peer Y."/>
            <person name="Verrier P.J."/>
            <person name="Waters E."/>
            <person name="Wood A."/>
            <person name="Yang L."/>
            <person name="Cove D."/>
            <person name="Cuming A."/>
            <person name="Hasebe M."/>
            <person name="Lucas S."/>
            <person name="Mishler D.B."/>
            <person name="Reski R."/>
            <person name="Grigoriev I."/>
            <person name="Quatrano R.S."/>
            <person name="Boore J.L."/>
        </authorList>
    </citation>
    <scope>NUCLEOTIDE SEQUENCE [LARGE SCALE GENOMIC DNA]</scope>
</reference>
<protein>
    <submittedName>
        <fullName evidence="4">Predicted protein</fullName>
    </submittedName>
</protein>
<organism>
    <name type="scientific">Physcomitrium patens</name>
    <name type="common">Spreading-leaved earth moss</name>
    <name type="synonym">Physcomitrella patens</name>
    <dbReference type="NCBI Taxonomy" id="3218"/>
    <lineage>
        <taxon>Eukaryota</taxon>
        <taxon>Viridiplantae</taxon>
        <taxon>Streptophyta</taxon>
        <taxon>Embryophyta</taxon>
        <taxon>Bryophyta</taxon>
        <taxon>Bryophytina</taxon>
        <taxon>Bryopsida</taxon>
        <taxon>Funariidae</taxon>
        <taxon>Funariales</taxon>
        <taxon>Funariaceae</taxon>
        <taxon>Physcomitrium</taxon>
    </lineage>
</organism>
<name>A9U4F1_PHYPA</name>
<dbReference type="PANTHER" id="PTHR34122">
    <property type="entry name" value="EXPRESSED PROTEIN-RELATED"/>
    <property type="match status" value="1"/>
</dbReference>
<feature type="domain" description="WRC" evidence="3">
    <location>
        <begin position="659"/>
        <end position="707"/>
    </location>
</feature>
<evidence type="ECO:0000256" key="1">
    <source>
        <dbReference type="ARBA" id="ARBA00023242"/>
    </source>
</evidence>
<dbReference type="PANTHER" id="PTHR34122:SF4">
    <property type="entry name" value="WRC DOMAIN-CONTAINING PROTEIN"/>
    <property type="match status" value="1"/>
</dbReference>
<feature type="region of interest" description="Disordered" evidence="2">
    <location>
        <begin position="364"/>
        <end position="405"/>
    </location>
</feature>
<feature type="compositionally biased region" description="Acidic residues" evidence="2">
    <location>
        <begin position="364"/>
        <end position="374"/>
    </location>
</feature>
<evidence type="ECO:0000256" key="2">
    <source>
        <dbReference type="SAM" id="MobiDB-lite"/>
    </source>
</evidence>